<dbReference type="InterPro" id="IPR002044">
    <property type="entry name" value="CBM20"/>
</dbReference>
<dbReference type="InterPro" id="IPR055151">
    <property type="entry name" value="GH113"/>
</dbReference>
<reference evidence="2 3" key="1">
    <citation type="submission" date="2023-07" db="EMBL/GenBank/DDBJ databases">
        <title>Novel species of Thermanaerothrix with wide hydrolytic capabilities.</title>
        <authorList>
            <person name="Zayulina K.S."/>
            <person name="Podosokorskaya O.A."/>
            <person name="Elcheninov A.G."/>
        </authorList>
    </citation>
    <scope>NUCLEOTIDE SEQUENCE [LARGE SCALE GENOMIC DNA]</scope>
    <source>
        <strain evidence="2 3">4228-RoL</strain>
    </source>
</reference>
<dbReference type="PROSITE" id="PS51257">
    <property type="entry name" value="PROKAR_LIPOPROTEIN"/>
    <property type="match status" value="1"/>
</dbReference>
<name>A0ABU3NJN0_9CHLR</name>
<feature type="domain" description="CBM20" evidence="1">
    <location>
        <begin position="235"/>
        <end position="353"/>
    </location>
</feature>
<dbReference type="PROSITE" id="PS51166">
    <property type="entry name" value="CBM20"/>
    <property type="match status" value="1"/>
</dbReference>
<dbReference type="Pfam" id="PF22612">
    <property type="entry name" value="GH113"/>
    <property type="match status" value="1"/>
</dbReference>
<dbReference type="Gene3D" id="2.60.40.10">
    <property type="entry name" value="Immunoglobulins"/>
    <property type="match status" value="1"/>
</dbReference>
<dbReference type="RefSeq" id="WP_315623708.1">
    <property type="nucleotide sequence ID" value="NZ_JAUHMF010000001.1"/>
</dbReference>
<dbReference type="InterPro" id="IPR013784">
    <property type="entry name" value="Carb-bd-like_fold"/>
</dbReference>
<dbReference type="Gene3D" id="3.20.20.80">
    <property type="entry name" value="Glycosidases"/>
    <property type="match status" value="1"/>
</dbReference>
<protein>
    <recommendedName>
        <fullName evidence="1">CBM20 domain-containing protein</fullName>
    </recommendedName>
</protein>
<evidence type="ECO:0000313" key="3">
    <source>
        <dbReference type="Proteomes" id="UP001254165"/>
    </source>
</evidence>
<dbReference type="Gene3D" id="2.60.40.1120">
    <property type="entry name" value="Carboxypeptidase-like, regulatory domain"/>
    <property type="match status" value="1"/>
</dbReference>
<gene>
    <name evidence="2" type="ORF">QYE77_02185</name>
</gene>
<comment type="caution">
    <text evidence="2">The sequence shown here is derived from an EMBL/GenBank/DDBJ whole genome shotgun (WGS) entry which is preliminary data.</text>
</comment>
<dbReference type="SUPFAM" id="SSF51445">
    <property type="entry name" value="(Trans)glycosidases"/>
    <property type="match status" value="1"/>
</dbReference>
<accession>A0ABU3NJN0</accession>
<dbReference type="InterPro" id="IPR017853">
    <property type="entry name" value="GH"/>
</dbReference>
<keyword evidence="3" id="KW-1185">Reference proteome</keyword>
<dbReference type="InterPro" id="IPR013783">
    <property type="entry name" value="Ig-like_fold"/>
</dbReference>
<organism evidence="2 3">
    <name type="scientific">Thermanaerothrix solaris</name>
    <dbReference type="NCBI Taxonomy" id="3058434"/>
    <lineage>
        <taxon>Bacteria</taxon>
        <taxon>Bacillati</taxon>
        <taxon>Chloroflexota</taxon>
        <taxon>Anaerolineae</taxon>
        <taxon>Anaerolineales</taxon>
        <taxon>Anaerolineaceae</taxon>
        <taxon>Thermanaerothrix</taxon>
    </lineage>
</organism>
<evidence type="ECO:0000259" key="1">
    <source>
        <dbReference type="PROSITE" id="PS51166"/>
    </source>
</evidence>
<evidence type="ECO:0000313" key="2">
    <source>
        <dbReference type="EMBL" id="MDT8897058.1"/>
    </source>
</evidence>
<sequence>MKSSLFPYTPRAYSLFLFLILFVLAACQNFSLPRSAPTPTTSIPNLPLVPLTFQVNVPTSASSGDVILEIVDEVTGIALNSERYTMQLEGNRYILQLAFPIGSVVCYRYLHQEAVPQVERNPYGQIVRYRMAVARSPAVIEDHVFAWQGGKAPTEEGGTLLGLVYDSTTRAPISDALVTMAGIQTFTTADGTFTLENIPPGKHNLVVLPTEGAYQVFQQEAVIANGAVTPAQIGLQPVPMVNVTFVVQPPSEHIRGLPMRIVGNTPSLGNTFSDLEGGLSVLASRAPLLSLLEDGKYTYTLSLPAGTDLRYKYTLGDGFWNAEHTADGGFKTRQLIVPDHDITITDKIETWRVSASETSPLTFYIKAPPETPADERVSIQFRLYAWTPAIPMWPLGNQQWLYVFYGPQRALGEVNYRVCRNEQCGLADDVTTAGNTATGLSVSSPDGTTITHEVQQWNYLVAQSPISVSTQDATPRSSFVAAVEFAPQFSPTTLPHLPATLQGLRHLGANWVILSPTWSLISGHPPRLNYDPAHDMKGSDLNALVANAKQQGLSVAIFPRLNPYAITQSLQDSPELINAWLSQYLHYITDMAIRSAQSQIHTLILGGPEIEPFLDGQDDFWNELVLTLRQKFSGQLVWAVPENRIASLPDWVTQMDALYILVSSPFEDRNLNEEAITEAFGNYLDTHLLPLYQQTGKPVWLGLEHPSAQDIQNDCVLTAEGCLPFERLIWSGSLPSSAVDLERQARFYQGAAMAINSRPWIRGLVTRGYQPAVTLIDASPSIRGKPAADVIKAWYQIWTNTTSP</sequence>
<proteinExistence type="predicted"/>
<dbReference type="EMBL" id="JAUHMF010000001">
    <property type="protein sequence ID" value="MDT8897058.1"/>
    <property type="molecule type" value="Genomic_DNA"/>
</dbReference>
<dbReference type="Proteomes" id="UP001254165">
    <property type="component" value="Unassembled WGS sequence"/>
</dbReference>
<dbReference type="SUPFAM" id="SSF49452">
    <property type="entry name" value="Starch-binding domain-like"/>
    <property type="match status" value="2"/>
</dbReference>